<evidence type="ECO:0000313" key="2">
    <source>
        <dbReference type="EMBL" id="GAI20794.1"/>
    </source>
</evidence>
<dbReference type="EMBL" id="BARV01022501">
    <property type="protein sequence ID" value="GAI20794.1"/>
    <property type="molecule type" value="Genomic_DNA"/>
</dbReference>
<gene>
    <name evidence="2" type="ORF">S06H3_37088</name>
</gene>
<reference evidence="2" key="1">
    <citation type="journal article" date="2014" name="Front. Microbiol.">
        <title>High frequency of phylogenetically diverse reductive dehalogenase-homologous genes in deep subseafloor sedimentary metagenomes.</title>
        <authorList>
            <person name="Kawai M."/>
            <person name="Futagami T."/>
            <person name="Toyoda A."/>
            <person name="Takaki Y."/>
            <person name="Nishi S."/>
            <person name="Hori S."/>
            <person name="Arai W."/>
            <person name="Tsubouchi T."/>
            <person name="Morono Y."/>
            <person name="Uchiyama I."/>
            <person name="Ito T."/>
            <person name="Fujiyama A."/>
            <person name="Inagaki F."/>
            <person name="Takami H."/>
        </authorList>
    </citation>
    <scope>NUCLEOTIDE SEQUENCE</scope>
    <source>
        <strain evidence="2">Expedition CK06-06</strain>
    </source>
</reference>
<dbReference type="AlphaFoldDB" id="X1NQ41"/>
<organism evidence="2">
    <name type="scientific">marine sediment metagenome</name>
    <dbReference type="NCBI Taxonomy" id="412755"/>
    <lineage>
        <taxon>unclassified sequences</taxon>
        <taxon>metagenomes</taxon>
        <taxon>ecological metagenomes</taxon>
    </lineage>
</organism>
<feature type="compositionally biased region" description="Acidic residues" evidence="1">
    <location>
        <begin position="79"/>
        <end position="90"/>
    </location>
</feature>
<evidence type="ECO:0000256" key="1">
    <source>
        <dbReference type="SAM" id="MobiDB-lite"/>
    </source>
</evidence>
<proteinExistence type="predicted"/>
<comment type="caution">
    <text evidence="2">The sequence shown here is derived from an EMBL/GenBank/DDBJ whole genome shotgun (WGS) entry which is preliminary data.</text>
</comment>
<accession>X1NQ41</accession>
<sequence length="133" mass="13909">MEGFVIKIIPGCPSQIVGEDDEPLAPEVQEQVKAALADECGCVVPSQKAEAALAAIAEAEELAEEGSPEAEAKAQEAEALAEEALAEAPEEPVCSLEPNVPWKESVCGVVAEEAGRLAADRVFVRLREEGVIA</sequence>
<name>X1NQ41_9ZZZZ</name>
<protein>
    <submittedName>
        <fullName evidence="2">Uncharacterized protein</fullName>
    </submittedName>
</protein>
<feature type="region of interest" description="Disordered" evidence="1">
    <location>
        <begin position="60"/>
        <end position="92"/>
    </location>
</feature>